<comment type="caution">
    <text evidence="2">The sequence shown here is derived from an EMBL/GenBank/DDBJ whole genome shotgun (WGS) entry which is preliminary data.</text>
</comment>
<dbReference type="EMBL" id="BAABJO010000006">
    <property type="protein sequence ID" value="GAA5117863.1"/>
    <property type="molecule type" value="Genomic_DNA"/>
</dbReference>
<sequence length="495" mass="52667">MTHDLVLRGGRVIDPESGTDAVRDVAIDRTADGATVAAVSADELDGREVLDVRGLVVAPGFIDLHSHCDDIPGQRLQVLDGVTTAFELEAGVHPVGAAYARAAAEGRPINYGFSTCWAAARLNVLAGVPTTGSAHDVIGNMGVPEWQREASREQVERMLALLEADLAEGALGIGILVGYAPRVAPDEYVAVAGLAARHGMPTYTHARELVEQDPDTPIDGAEEIVRAAGETGAHMHYCHVNSTSLRHVDRVHALVERARANGATITTEAYPYGTGMTGIGAAFLAPELLHRRDIGPSAIQHLATGRRMADEAELRRMRSTNEGDWVLVHLLDESDPSARAVLQRALVFPDTAVASDAASPIWRTTPFDPMRWPLPPDAVTHPRTAGTFARTLRVLVRETGALSLPEAVRRASLVPAQIVAAVAPAMARKGRLRPGADADVVVFDPDTVADQATYTDTTRPSTGFRHVLVNGRTVVRDGELDVTALPGRPVRGGGS</sequence>
<organism evidence="2 3">
    <name type="scientific">Pseudonocardia adelaidensis</name>
    <dbReference type="NCBI Taxonomy" id="648754"/>
    <lineage>
        <taxon>Bacteria</taxon>
        <taxon>Bacillati</taxon>
        <taxon>Actinomycetota</taxon>
        <taxon>Actinomycetes</taxon>
        <taxon>Pseudonocardiales</taxon>
        <taxon>Pseudonocardiaceae</taxon>
        <taxon>Pseudonocardia</taxon>
    </lineage>
</organism>
<evidence type="ECO:0000259" key="1">
    <source>
        <dbReference type="Pfam" id="PF07969"/>
    </source>
</evidence>
<keyword evidence="3" id="KW-1185">Reference proteome</keyword>
<name>A0ABP9NHP9_9PSEU</name>
<dbReference type="InterPro" id="IPR013108">
    <property type="entry name" value="Amidohydro_3"/>
</dbReference>
<accession>A0ABP9NHP9</accession>
<dbReference type="Pfam" id="PF07969">
    <property type="entry name" value="Amidohydro_3"/>
    <property type="match status" value="1"/>
</dbReference>
<dbReference type="Proteomes" id="UP001500804">
    <property type="component" value="Unassembled WGS sequence"/>
</dbReference>
<reference evidence="3" key="1">
    <citation type="journal article" date="2019" name="Int. J. Syst. Evol. Microbiol.">
        <title>The Global Catalogue of Microorganisms (GCM) 10K type strain sequencing project: providing services to taxonomists for standard genome sequencing and annotation.</title>
        <authorList>
            <consortium name="The Broad Institute Genomics Platform"/>
            <consortium name="The Broad Institute Genome Sequencing Center for Infectious Disease"/>
            <person name="Wu L."/>
            <person name="Ma J."/>
        </authorList>
    </citation>
    <scope>NUCLEOTIDE SEQUENCE [LARGE SCALE GENOMIC DNA]</scope>
    <source>
        <strain evidence="3">JCM 18302</strain>
    </source>
</reference>
<protein>
    <submittedName>
        <fullName evidence="2">Amidohydrolase family protein</fullName>
    </submittedName>
</protein>
<evidence type="ECO:0000313" key="2">
    <source>
        <dbReference type="EMBL" id="GAA5117863.1"/>
    </source>
</evidence>
<dbReference type="Gene3D" id="2.30.40.10">
    <property type="entry name" value="Urease, subunit C, domain 1"/>
    <property type="match status" value="1"/>
</dbReference>
<dbReference type="Gene3D" id="3.20.20.140">
    <property type="entry name" value="Metal-dependent hydrolases"/>
    <property type="match status" value="1"/>
</dbReference>
<dbReference type="NCBIfam" id="NF006560">
    <property type="entry name" value="PRK09061.1"/>
    <property type="match status" value="1"/>
</dbReference>
<dbReference type="InterPro" id="IPR011059">
    <property type="entry name" value="Metal-dep_hydrolase_composite"/>
</dbReference>
<dbReference type="InterPro" id="IPR032466">
    <property type="entry name" value="Metal_Hydrolase"/>
</dbReference>
<gene>
    <name evidence="2" type="ORF">GCM10023320_20970</name>
</gene>
<dbReference type="Gene3D" id="3.30.1490.130">
    <property type="entry name" value="D-aminoacylase. Domain 3"/>
    <property type="match status" value="1"/>
</dbReference>
<evidence type="ECO:0000313" key="3">
    <source>
        <dbReference type="Proteomes" id="UP001500804"/>
    </source>
</evidence>
<dbReference type="SUPFAM" id="SSF51556">
    <property type="entry name" value="Metallo-dependent hydrolases"/>
    <property type="match status" value="1"/>
</dbReference>
<dbReference type="PANTHER" id="PTHR11647:SF1">
    <property type="entry name" value="COLLAPSIN RESPONSE MEDIATOR PROTEIN"/>
    <property type="match status" value="1"/>
</dbReference>
<dbReference type="InterPro" id="IPR050378">
    <property type="entry name" value="Metallo-dep_Hydrolases_sf"/>
</dbReference>
<feature type="domain" description="Amidohydrolase 3" evidence="1">
    <location>
        <begin position="126"/>
        <end position="475"/>
    </location>
</feature>
<dbReference type="SUPFAM" id="SSF51338">
    <property type="entry name" value="Composite domain of metallo-dependent hydrolases"/>
    <property type="match status" value="1"/>
</dbReference>
<dbReference type="PANTHER" id="PTHR11647">
    <property type="entry name" value="HYDRANTOINASE/DIHYDROPYRIMIDINASE FAMILY MEMBER"/>
    <property type="match status" value="1"/>
</dbReference>
<proteinExistence type="predicted"/>
<dbReference type="RefSeq" id="WP_345604720.1">
    <property type="nucleotide sequence ID" value="NZ_BAABJO010000006.1"/>
</dbReference>
<dbReference type="InterPro" id="IPR023100">
    <property type="entry name" value="D-aminoacylase_insert_dom_sf"/>
</dbReference>